<evidence type="ECO:0000259" key="3">
    <source>
        <dbReference type="Pfam" id="PF02517"/>
    </source>
</evidence>
<feature type="transmembrane region" description="Helical" evidence="2">
    <location>
        <begin position="354"/>
        <end position="371"/>
    </location>
</feature>
<feature type="transmembrane region" description="Helical" evidence="2">
    <location>
        <begin position="145"/>
        <end position="166"/>
    </location>
</feature>
<dbReference type="AlphaFoldDB" id="A0A3D3QZM6"/>
<comment type="caution">
    <text evidence="4">The sequence shown here is derived from an EMBL/GenBank/DDBJ whole genome shotgun (WGS) entry which is preliminary data.</text>
</comment>
<feature type="transmembrane region" description="Helical" evidence="2">
    <location>
        <begin position="293"/>
        <end position="310"/>
    </location>
</feature>
<organism evidence="4 5">
    <name type="scientific">Gimesia maris</name>
    <dbReference type="NCBI Taxonomy" id="122"/>
    <lineage>
        <taxon>Bacteria</taxon>
        <taxon>Pseudomonadati</taxon>
        <taxon>Planctomycetota</taxon>
        <taxon>Planctomycetia</taxon>
        <taxon>Planctomycetales</taxon>
        <taxon>Planctomycetaceae</taxon>
        <taxon>Gimesia</taxon>
    </lineage>
</organism>
<dbReference type="PANTHER" id="PTHR36435">
    <property type="entry name" value="SLR1288 PROTEIN"/>
    <property type="match status" value="1"/>
</dbReference>
<feature type="compositionally biased region" description="Polar residues" evidence="1">
    <location>
        <begin position="18"/>
        <end position="27"/>
    </location>
</feature>
<feature type="region of interest" description="Disordered" evidence="1">
    <location>
        <begin position="18"/>
        <end position="54"/>
    </location>
</feature>
<feature type="transmembrane region" description="Helical" evidence="2">
    <location>
        <begin position="270"/>
        <end position="287"/>
    </location>
</feature>
<evidence type="ECO:0000256" key="1">
    <source>
        <dbReference type="SAM" id="MobiDB-lite"/>
    </source>
</evidence>
<dbReference type="GO" id="GO:0080120">
    <property type="term" value="P:CAAX-box protein maturation"/>
    <property type="evidence" value="ECO:0007669"/>
    <property type="project" value="UniProtKB-ARBA"/>
</dbReference>
<feature type="transmembrane region" description="Helical" evidence="2">
    <location>
        <begin position="239"/>
        <end position="258"/>
    </location>
</feature>
<keyword evidence="2" id="KW-0472">Membrane</keyword>
<sequence>MRGCLSHTFRKLIYTMAASENPSSEQSEPVFDSPGENEGPQTENFQSDPISEDSKKTMDDLLNEAVQVAGAEEAPRLTRMVRPPGPGLFESIFWLIGVILAHFAGMIVFLFGFFALLMATNQLPDTSAEMREQLTGLTETHTLELAGVEQGVFVFIVIAAVALRFGKGVLSKLNLQPFAVSTGFLLLICVLPLSMLSGEFYRIAYGIWTGFAEQIPWLQQFDKMQTMEIVKDMAEKSSLWALVLVIAVCPAIGEELVFRGAIGRGLLARWGLIPGILITSVMFGIVHMHPAHAIAVIPLGMFMHFVYVVTKSFWAPVLVHFLNNAFAVTVAKMMSQFPENAAKLGDESQSVHPLITLAAVAFLIVVCLYLWKTRVRYIKPNGGEWTPGYLSNEKPPAGAPITMERSTAAAGFYPGLAVLFVNFLAMMYLFGMEPEAEAGFLHFITAF</sequence>
<dbReference type="InterPro" id="IPR003675">
    <property type="entry name" value="Rce1/LyrA-like_dom"/>
</dbReference>
<protein>
    <recommendedName>
        <fullName evidence="3">CAAX prenyl protease 2/Lysostaphin resistance protein A-like domain-containing protein</fullName>
    </recommendedName>
</protein>
<feature type="domain" description="CAAX prenyl protease 2/Lysostaphin resistance protein A-like" evidence="3">
    <location>
        <begin position="238"/>
        <end position="326"/>
    </location>
</feature>
<feature type="compositionally biased region" description="Polar residues" evidence="1">
    <location>
        <begin position="39"/>
        <end position="49"/>
    </location>
</feature>
<accession>A0A3D3QZM6</accession>
<feature type="transmembrane region" description="Helical" evidence="2">
    <location>
        <begin position="92"/>
        <end position="117"/>
    </location>
</feature>
<dbReference type="InterPro" id="IPR052710">
    <property type="entry name" value="CAAX_protease"/>
</dbReference>
<dbReference type="Proteomes" id="UP000263642">
    <property type="component" value="Unassembled WGS sequence"/>
</dbReference>
<evidence type="ECO:0000313" key="4">
    <source>
        <dbReference type="EMBL" id="HCO22043.1"/>
    </source>
</evidence>
<feature type="transmembrane region" description="Helical" evidence="2">
    <location>
        <begin position="178"/>
        <end position="196"/>
    </location>
</feature>
<feature type="transmembrane region" description="Helical" evidence="2">
    <location>
        <begin position="410"/>
        <end position="430"/>
    </location>
</feature>
<proteinExistence type="predicted"/>
<gene>
    <name evidence="4" type="ORF">DIT97_02840</name>
</gene>
<reference evidence="4 5" key="1">
    <citation type="journal article" date="2018" name="Nat. Biotechnol.">
        <title>A standardized bacterial taxonomy based on genome phylogeny substantially revises the tree of life.</title>
        <authorList>
            <person name="Parks D.H."/>
            <person name="Chuvochina M."/>
            <person name="Waite D.W."/>
            <person name="Rinke C."/>
            <person name="Skarshewski A."/>
            <person name="Chaumeil P.A."/>
            <person name="Hugenholtz P."/>
        </authorList>
    </citation>
    <scope>NUCLEOTIDE SEQUENCE [LARGE SCALE GENOMIC DNA]</scope>
    <source>
        <strain evidence="4">UBA9375</strain>
    </source>
</reference>
<name>A0A3D3QZM6_9PLAN</name>
<keyword evidence="2" id="KW-1133">Transmembrane helix</keyword>
<dbReference type="EMBL" id="DQAY01000020">
    <property type="protein sequence ID" value="HCO22043.1"/>
    <property type="molecule type" value="Genomic_DNA"/>
</dbReference>
<dbReference type="GO" id="GO:0004175">
    <property type="term" value="F:endopeptidase activity"/>
    <property type="evidence" value="ECO:0007669"/>
    <property type="project" value="UniProtKB-ARBA"/>
</dbReference>
<keyword evidence="2" id="KW-0812">Transmembrane</keyword>
<evidence type="ECO:0000256" key="2">
    <source>
        <dbReference type="SAM" id="Phobius"/>
    </source>
</evidence>
<dbReference type="Pfam" id="PF02517">
    <property type="entry name" value="Rce1-like"/>
    <property type="match status" value="1"/>
</dbReference>
<evidence type="ECO:0000313" key="5">
    <source>
        <dbReference type="Proteomes" id="UP000263642"/>
    </source>
</evidence>
<feature type="transmembrane region" description="Helical" evidence="2">
    <location>
        <begin position="317"/>
        <end position="334"/>
    </location>
</feature>
<dbReference type="PANTHER" id="PTHR36435:SF1">
    <property type="entry name" value="CAAX AMINO TERMINAL PROTEASE FAMILY PROTEIN"/>
    <property type="match status" value="1"/>
</dbReference>